<feature type="transmembrane region" description="Helical" evidence="1">
    <location>
        <begin position="224"/>
        <end position="247"/>
    </location>
</feature>
<keyword evidence="1" id="KW-1133">Transmembrane helix</keyword>
<dbReference type="EMBL" id="JAVDXO010000002">
    <property type="protein sequence ID" value="MDR7305622.1"/>
    <property type="molecule type" value="Genomic_DNA"/>
</dbReference>
<accession>A0ABU1ZJ97</accession>
<protein>
    <submittedName>
        <fullName evidence="3">Exopolysaccharide production protein ExoZ</fullName>
    </submittedName>
</protein>
<evidence type="ECO:0000259" key="2">
    <source>
        <dbReference type="Pfam" id="PF01757"/>
    </source>
</evidence>
<feature type="domain" description="Acyltransferase 3" evidence="2">
    <location>
        <begin position="1"/>
        <end position="300"/>
    </location>
</feature>
<proteinExistence type="predicted"/>
<feature type="transmembrane region" description="Helical" evidence="1">
    <location>
        <begin position="63"/>
        <end position="82"/>
    </location>
</feature>
<feature type="transmembrane region" description="Helical" evidence="1">
    <location>
        <begin position="20"/>
        <end position="43"/>
    </location>
</feature>
<feature type="transmembrane region" description="Helical" evidence="1">
    <location>
        <begin position="167"/>
        <end position="187"/>
    </location>
</feature>
<comment type="caution">
    <text evidence="3">The sequence shown here is derived from an EMBL/GenBank/DDBJ whole genome shotgun (WGS) entry which is preliminary data.</text>
</comment>
<reference evidence="3 4" key="1">
    <citation type="submission" date="2023-07" db="EMBL/GenBank/DDBJ databases">
        <title>Sorghum-associated microbial communities from plants grown in Nebraska, USA.</title>
        <authorList>
            <person name="Schachtman D."/>
        </authorList>
    </citation>
    <scope>NUCLEOTIDE SEQUENCE [LARGE SCALE GENOMIC DNA]</scope>
    <source>
        <strain evidence="3 4">BE308</strain>
    </source>
</reference>
<dbReference type="PANTHER" id="PTHR23028:SF131">
    <property type="entry name" value="BLR2367 PROTEIN"/>
    <property type="match status" value="1"/>
</dbReference>
<sequence>MVVWVHARDQFDWLKIQFPSGAGAAGVDLFFVISGFIMVYTTYGKKISPLDFMLRRIERIAPLYWAATLAILCVAAVAPALLKSTVLSGPHILASLAFLPMLSPAFPNNYWPLHIPGWTLNYEMAFYLLFSVSLLAHGVWRIVLLGICLVGVVIGGIFWQLNGVWKFYSDAIILIFLAGAMVGYFMARIAPAKNAFMGTLLLSAGIMLWIFLQSAETGHRLWSAGMPATIIVLGALVTPNVGTRFLAWLETLGDASYSIYLSHIFCLAGLRVLSKLIGFVIQDNFHGWIFMFVCLIACSATGVFVFKYIEKPLASKVRDLHHKMRTKMRVGTANSAG</sequence>
<evidence type="ECO:0000313" key="4">
    <source>
        <dbReference type="Proteomes" id="UP001268089"/>
    </source>
</evidence>
<name>A0ABU1ZJ97_9BURK</name>
<feature type="transmembrane region" description="Helical" evidence="1">
    <location>
        <begin position="110"/>
        <end position="130"/>
    </location>
</feature>
<dbReference type="InterPro" id="IPR050879">
    <property type="entry name" value="Acyltransferase_3"/>
</dbReference>
<keyword evidence="1" id="KW-0812">Transmembrane</keyword>
<organism evidence="3 4">
    <name type="scientific">Rhodoferax saidenbachensis</name>
    <dbReference type="NCBI Taxonomy" id="1484693"/>
    <lineage>
        <taxon>Bacteria</taxon>
        <taxon>Pseudomonadati</taxon>
        <taxon>Pseudomonadota</taxon>
        <taxon>Betaproteobacteria</taxon>
        <taxon>Burkholderiales</taxon>
        <taxon>Comamonadaceae</taxon>
        <taxon>Rhodoferax</taxon>
    </lineage>
</organism>
<gene>
    <name evidence="3" type="ORF">J2X15_000900</name>
</gene>
<dbReference type="Proteomes" id="UP001268089">
    <property type="component" value="Unassembled WGS sequence"/>
</dbReference>
<dbReference type="InterPro" id="IPR002656">
    <property type="entry name" value="Acyl_transf_3_dom"/>
</dbReference>
<feature type="transmembrane region" description="Helical" evidence="1">
    <location>
        <begin position="142"/>
        <end position="161"/>
    </location>
</feature>
<evidence type="ECO:0000313" key="3">
    <source>
        <dbReference type="EMBL" id="MDR7305622.1"/>
    </source>
</evidence>
<keyword evidence="4" id="KW-1185">Reference proteome</keyword>
<dbReference type="Pfam" id="PF01757">
    <property type="entry name" value="Acyl_transf_3"/>
    <property type="match status" value="1"/>
</dbReference>
<feature type="transmembrane region" description="Helical" evidence="1">
    <location>
        <begin position="194"/>
        <end position="212"/>
    </location>
</feature>
<feature type="transmembrane region" description="Helical" evidence="1">
    <location>
        <begin position="259"/>
        <end position="281"/>
    </location>
</feature>
<keyword evidence="1" id="KW-0472">Membrane</keyword>
<evidence type="ECO:0000256" key="1">
    <source>
        <dbReference type="SAM" id="Phobius"/>
    </source>
</evidence>
<dbReference type="PANTHER" id="PTHR23028">
    <property type="entry name" value="ACETYLTRANSFERASE"/>
    <property type="match status" value="1"/>
</dbReference>
<feature type="transmembrane region" description="Helical" evidence="1">
    <location>
        <begin position="287"/>
        <end position="309"/>
    </location>
</feature>